<dbReference type="CDD" id="cd01007">
    <property type="entry name" value="PBP2_BvgS_HisK_like"/>
    <property type="match status" value="1"/>
</dbReference>
<dbReference type="InterPro" id="IPR001638">
    <property type="entry name" value="Solute-binding_3/MltF_N"/>
</dbReference>
<proteinExistence type="predicted"/>
<evidence type="ECO:0000256" key="1">
    <source>
        <dbReference type="ARBA" id="ARBA00022729"/>
    </source>
</evidence>
<keyword evidence="2" id="KW-0812">Transmembrane</keyword>
<dbReference type="AlphaFoldDB" id="A0A317E5L4"/>
<dbReference type="SMART" id="SM00062">
    <property type="entry name" value="PBPb"/>
    <property type="match status" value="1"/>
</dbReference>
<feature type="domain" description="Solute-binding protein family 3/N-terminal" evidence="4">
    <location>
        <begin position="30"/>
        <end position="248"/>
    </location>
</feature>
<sequence>MSRVPGFFSLCGLALAVFLLRAAPAAADLTLRFAPEKDYGPFVYQDASGQIMGLSVDILRGVAEAGGIVLDTLPARSLSEILDAVKAGEVDLVSSLRPNPERGAFLDFSQAYVAVPAILIERAGGERHTLDEMAGRRVAVGKGYAVEAFVRDNYPAVEWVALPDDGQGLQALADGQVDGVVADAASVAFVRARKRLPALTNGSPVGFDYALSFAYPKGREDIGAALDKGLRALTTDRRHAILDRWIPPTVEPAADQRKATVGWIAAVAAAFAVLVALFATIRRMRHVRAR</sequence>
<gene>
    <name evidence="5" type="ORF">DKG74_13715</name>
</gene>
<evidence type="ECO:0000256" key="2">
    <source>
        <dbReference type="SAM" id="Phobius"/>
    </source>
</evidence>
<name>A0A317E5L4_9PROT</name>
<keyword evidence="5" id="KW-0808">Transferase</keyword>
<dbReference type="PANTHER" id="PTHR35936:SF32">
    <property type="entry name" value="MEMBRANE-BOUND LYTIC MUREIN TRANSGLYCOSYLASE F"/>
    <property type="match status" value="1"/>
</dbReference>
<dbReference type="PANTHER" id="PTHR35936">
    <property type="entry name" value="MEMBRANE-BOUND LYTIC MUREIN TRANSGLYCOSYLASE F"/>
    <property type="match status" value="1"/>
</dbReference>
<dbReference type="Proteomes" id="UP000245461">
    <property type="component" value="Unassembled WGS sequence"/>
</dbReference>
<keyword evidence="2" id="KW-0472">Membrane</keyword>
<dbReference type="Gene3D" id="3.40.190.10">
    <property type="entry name" value="Periplasmic binding protein-like II"/>
    <property type="match status" value="2"/>
</dbReference>
<accession>A0A317E5L4</accession>
<reference evidence="5 6" key="1">
    <citation type="submission" date="2018-05" db="EMBL/GenBank/DDBJ databases">
        <title>Zavarzinia sp. HR-AS.</title>
        <authorList>
            <person name="Lee Y."/>
            <person name="Jeon C.O."/>
        </authorList>
    </citation>
    <scope>NUCLEOTIDE SEQUENCE [LARGE SCALE GENOMIC DNA]</scope>
    <source>
        <strain evidence="5 6">HR-AS</strain>
    </source>
</reference>
<dbReference type="Pfam" id="PF00497">
    <property type="entry name" value="SBP_bac_3"/>
    <property type="match status" value="1"/>
</dbReference>
<dbReference type="EMBL" id="QGLE01000007">
    <property type="protein sequence ID" value="PWR21480.1"/>
    <property type="molecule type" value="Genomic_DNA"/>
</dbReference>
<keyword evidence="1 3" id="KW-0732">Signal</keyword>
<organism evidence="5 6">
    <name type="scientific">Zavarzinia aquatilis</name>
    <dbReference type="NCBI Taxonomy" id="2211142"/>
    <lineage>
        <taxon>Bacteria</taxon>
        <taxon>Pseudomonadati</taxon>
        <taxon>Pseudomonadota</taxon>
        <taxon>Alphaproteobacteria</taxon>
        <taxon>Rhodospirillales</taxon>
        <taxon>Zavarziniaceae</taxon>
        <taxon>Zavarzinia</taxon>
    </lineage>
</organism>
<feature type="signal peptide" evidence="3">
    <location>
        <begin position="1"/>
        <end position="27"/>
    </location>
</feature>
<evidence type="ECO:0000313" key="6">
    <source>
        <dbReference type="Proteomes" id="UP000245461"/>
    </source>
</evidence>
<evidence type="ECO:0000259" key="4">
    <source>
        <dbReference type="SMART" id="SM00062"/>
    </source>
</evidence>
<evidence type="ECO:0000313" key="5">
    <source>
        <dbReference type="EMBL" id="PWR21480.1"/>
    </source>
</evidence>
<dbReference type="GO" id="GO:0016301">
    <property type="term" value="F:kinase activity"/>
    <property type="evidence" value="ECO:0007669"/>
    <property type="project" value="UniProtKB-KW"/>
</dbReference>
<dbReference type="SUPFAM" id="SSF53850">
    <property type="entry name" value="Periplasmic binding protein-like II"/>
    <property type="match status" value="1"/>
</dbReference>
<keyword evidence="5" id="KW-0418">Kinase</keyword>
<feature type="transmembrane region" description="Helical" evidence="2">
    <location>
        <begin position="261"/>
        <end position="281"/>
    </location>
</feature>
<comment type="caution">
    <text evidence="5">The sequence shown here is derived from an EMBL/GenBank/DDBJ whole genome shotgun (WGS) entry which is preliminary data.</text>
</comment>
<feature type="chain" id="PRO_5016303469" evidence="3">
    <location>
        <begin position="28"/>
        <end position="290"/>
    </location>
</feature>
<dbReference type="OrthoDB" id="7248418at2"/>
<keyword evidence="2" id="KW-1133">Transmembrane helix</keyword>
<evidence type="ECO:0000256" key="3">
    <source>
        <dbReference type="SAM" id="SignalP"/>
    </source>
</evidence>
<keyword evidence="6" id="KW-1185">Reference proteome</keyword>
<dbReference type="RefSeq" id="WP_109906722.1">
    <property type="nucleotide sequence ID" value="NZ_QGLE01000007.1"/>
</dbReference>
<protein>
    <submittedName>
        <fullName evidence="5">Histidine kinase</fullName>
    </submittedName>
</protein>